<name>A0A2T1HWB1_9HYPH</name>
<accession>A0A2T1HWB1</accession>
<dbReference type="RefSeq" id="WP_106335802.1">
    <property type="nucleotide sequence ID" value="NZ_PVZS01000005.1"/>
</dbReference>
<organism evidence="4 5">
    <name type="scientific">Alsobacter soli</name>
    <dbReference type="NCBI Taxonomy" id="2109933"/>
    <lineage>
        <taxon>Bacteria</taxon>
        <taxon>Pseudomonadati</taxon>
        <taxon>Pseudomonadota</taxon>
        <taxon>Alphaproteobacteria</taxon>
        <taxon>Hyphomicrobiales</taxon>
        <taxon>Alsobacteraceae</taxon>
        <taxon>Alsobacter</taxon>
    </lineage>
</organism>
<keyword evidence="5" id="KW-1185">Reference proteome</keyword>
<protein>
    <submittedName>
        <fullName evidence="4">Short-chain oxidoreductase</fullName>
    </submittedName>
</protein>
<dbReference type="PANTHER" id="PTHR34384:SF5">
    <property type="entry name" value="L-2,3-DIAMINOPROPANOATE--CITRATE LIGASE"/>
    <property type="match status" value="1"/>
</dbReference>
<feature type="domain" description="Aerobactin siderophore biosynthesis IucA/IucC N-terminal" evidence="2">
    <location>
        <begin position="35"/>
        <end position="172"/>
    </location>
</feature>
<comment type="similarity">
    <text evidence="1">Belongs to the IucA/IucC family.</text>
</comment>
<comment type="caution">
    <text evidence="4">The sequence shown here is derived from an EMBL/GenBank/DDBJ whole genome shotgun (WGS) entry which is preliminary data.</text>
</comment>
<proteinExistence type="inferred from homology"/>
<dbReference type="InterPro" id="IPR022770">
    <property type="entry name" value="IucA/IucC-like_C"/>
</dbReference>
<dbReference type="AlphaFoldDB" id="A0A2T1HWB1"/>
<evidence type="ECO:0000256" key="1">
    <source>
        <dbReference type="ARBA" id="ARBA00007832"/>
    </source>
</evidence>
<dbReference type="Proteomes" id="UP000239772">
    <property type="component" value="Unassembled WGS sequence"/>
</dbReference>
<sequence>MELAAVGQGARAFLYMERYVIEGAKTYSPLASRTEAAVRYQPENEAPSFGLVTVCAPRDRVSLFQADPVPGLLRHFVRPEGVLFPVHPATWRNDAAEGIEDIRALPPSTPIQVAPTASTRTVLALEQLQGVPDHYIKLHYPVRISRFNRELRLKNIHNSVAVCSDLAHVLFDSFAYLPDSLGVALGAGGRAWGFLVREARARPFVAGRFLIPCFALYAGDLKHPESPPLLVQMIARLGVDPVPFVIDRVLGPIVACWATVARERGILLESHAQNTLIEVDRDMVPRRVVHRDLDVWIDPGARRRAGLAMPFLGRGMAADTDEEVQGHYSLVYDQFLGHHFFDYVLVILKGYYGADEELVRARVREIFRRFFPDADRLFPAGTMFKFRNGAPPDSKATLEDMRQAPGWR</sequence>
<dbReference type="Pfam" id="PF06276">
    <property type="entry name" value="FhuF"/>
    <property type="match status" value="1"/>
</dbReference>
<dbReference type="InterPro" id="IPR037455">
    <property type="entry name" value="LucA/IucC-like"/>
</dbReference>
<evidence type="ECO:0000259" key="2">
    <source>
        <dbReference type="Pfam" id="PF04183"/>
    </source>
</evidence>
<dbReference type="PANTHER" id="PTHR34384">
    <property type="entry name" value="L-2,3-DIAMINOPROPANOATE--CITRATE LIGASE"/>
    <property type="match status" value="1"/>
</dbReference>
<gene>
    <name evidence="4" type="ORF">SLNSH_06190</name>
</gene>
<evidence type="ECO:0000259" key="3">
    <source>
        <dbReference type="Pfam" id="PF06276"/>
    </source>
</evidence>
<dbReference type="OrthoDB" id="495728at2"/>
<feature type="domain" description="Aerobactin siderophore biosynthesis IucA/IucC-like C-terminal" evidence="3">
    <location>
        <begin position="247"/>
        <end position="373"/>
    </location>
</feature>
<dbReference type="GO" id="GO:0019290">
    <property type="term" value="P:siderophore biosynthetic process"/>
    <property type="evidence" value="ECO:0007669"/>
    <property type="project" value="InterPro"/>
</dbReference>
<dbReference type="Gene3D" id="1.10.510.40">
    <property type="match status" value="1"/>
</dbReference>
<reference evidence="5" key="1">
    <citation type="submission" date="2018-03" db="EMBL/GenBank/DDBJ databases">
        <authorList>
            <person name="Sun L."/>
            <person name="Liu H."/>
            <person name="Chen W."/>
            <person name="Huang K."/>
            <person name="Liu W."/>
            <person name="Gao X."/>
        </authorList>
    </citation>
    <scope>NUCLEOTIDE SEQUENCE [LARGE SCALE GENOMIC DNA]</scope>
    <source>
        <strain evidence="5">SH9</strain>
    </source>
</reference>
<evidence type="ECO:0000313" key="5">
    <source>
        <dbReference type="Proteomes" id="UP000239772"/>
    </source>
</evidence>
<evidence type="ECO:0000313" key="4">
    <source>
        <dbReference type="EMBL" id="PSC05962.1"/>
    </source>
</evidence>
<dbReference type="Pfam" id="PF04183">
    <property type="entry name" value="IucA_IucC"/>
    <property type="match status" value="1"/>
</dbReference>
<dbReference type="InterPro" id="IPR007310">
    <property type="entry name" value="Aerobactin_biosyn_IucA/IucC_N"/>
</dbReference>
<dbReference type="GO" id="GO:0016881">
    <property type="term" value="F:acid-amino acid ligase activity"/>
    <property type="evidence" value="ECO:0007669"/>
    <property type="project" value="UniProtKB-ARBA"/>
</dbReference>
<dbReference type="EMBL" id="PVZS01000005">
    <property type="protein sequence ID" value="PSC05962.1"/>
    <property type="molecule type" value="Genomic_DNA"/>
</dbReference>